<evidence type="ECO:0000313" key="1">
    <source>
        <dbReference type="EMBL" id="UOQ54209.1"/>
    </source>
</evidence>
<proteinExistence type="predicted"/>
<dbReference type="Proteomes" id="UP000831785">
    <property type="component" value="Chromosome"/>
</dbReference>
<dbReference type="RefSeq" id="WP_244720659.1">
    <property type="nucleotide sequence ID" value="NZ_CP095049.1"/>
</dbReference>
<reference evidence="1 2" key="1">
    <citation type="submission" date="2022-04" db="EMBL/GenBank/DDBJ databases">
        <title>Hymenobacter sp. isolated from the air.</title>
        <authorList>
            <person name="Won M."/>
            <person name="Lee C.-M."/>
            <person name="Woen H.-Y."/>
            <person name="Kwon S.-W."/>
        </authorList>
    </citation>
    <scope>NUCLEOTIDE SEQUENCE [LARGE SCALE GENOMIC DNA]</scope>
    <source>
        <strain evidence="2">5116 S-27</strain>
    </source>
</reference>
<keyword evidence="2" id="KW-1185">Reference proteome</keyword>
<accession>A0ABY4FE04</accession>
<protein>
    <submittedName>
        <fullName evidence="1">Uncharacterized protein</fullName>
    </submittedName>
</protein>
<gene>
    <name evidence="1" type="ORF">MUN80_05475</name>
</gene>
<sequence>MLQTKLIWYDAPICPVPAAAAVEHFRLPALRPLGWVLVSLGWFWGPYANLMQHMTTAHRQHYAEAEL</sequence>
<evidence type="ECO:0000313" key="2">
    <source>
        <dbReference type="Proteomes" id="UP000831785"/>
    </source>
</evidence>
<organism evidence="1 2">
    <name type="scientific">Hymenobacter cellulosivorans</name>
    <dbReference type="NCBI Taxonomy" id="2932249"/>
    <lineage>
        <taxon>Bacteria</taxon>
        <taxon>Pseudomonadati</taxon>
        <taxon>Bacteroidota</taxon>
        <taxon>Cytophagia</taxon>
        <taxon>Cytophagales</taxon>
        <taxon>Hymenobacteraceae</taxon>
        <taxon>Hymenobacter</taxon>
    </lineage>
</organism>
<dbReference type="EMBL" id="CP095049">
    <property type="protein sequence ID" value="UOQ54209.1"/>
    <property type="molecule type" value="Genomic_DNA"/>
</dbReference>
<name>A0ABY4FE04_9BACT</name>